<dbReference type="GO" id="GO:0008270">
    <property type="term" value="F:zinc ion binding"/>
    <property type="evidence" value="ECO:0007669"/>
    <property type="project" value="UniProtKB-KW"/>
</dbReference>
<dbReference type="InterPro" id="IPR036236">
    <property type="entry name" value="Znf_C2H2_sf"/>
</dbReference>
<dbReference type="KEGG" id="phu:Phum_PHUM245400"/>
<dbReference type="EnsemblMetazoa" id="PHUM245400-RA">
    <property type="protein sequence ID" value="PHUM245400-PA"/>
    <property type="gene ID" value="PHUM245400"/>
</dbReference>
<evidence type="ECO:0000313" key="8">
    <source>
        <dbReference type="EnsemblMetazoa" id="PHUM245400-PA"/>
    </source>
</evidence>
<evidence type="ECO:0000256" key="1">
    <source>
        <dbReference type="ARBA" id="ARBA00022723"/>
    </source>
</evidence>
<dbReference type="STRING" id="121224.E0VJH9"/>
<accession>E0VJH9</accession>
<dbReference type="FunCoup" id="E0VJH9">
    <property type="interactions" value="1872"/>
</dbReference>
<dbReference type="SUPFAM" id="SSF57667">
    <property type="entry name" value="beta-beta-alpha zinc fingers"/>
    <property type="match status" value="4"/>
</dbReference>
<dbReference type="RefSeq" id="XP_002426273.1">
    <property type="nucleotide sequence ID" value="XM_002426228.1"/>
</dbReference>
<feature type="domain" description="C2H2-type" evidence="6">
    <location>
        <begin position="275"/>
        <end position="299"/>
    </location>
</feature>
<dbReference type="GeneID" id="8230808"/>
<feature type="domain" description="C2H2-type" evidence="6">
    <location>
        <begin position="99"/>
        <end position="128"/>
    </location>
</feature>
<evidence type="ECO:0000256" key="2">
    <source>
        <dbReference type="ARBA" id="ARBA00022737"/>
    </source>
</evidence>
<evidence type="ECO:0000313" key="7">
    <source>
        <dbReference type="EMBL" id="EEB13535.1"/>
    </source>
</evidence>
<dbReference type="InParanoid" id="E0VJH9"/>
<dbReference type="EMBL" id="AAZO01002842">
    <property type="status" value="NOT_ANNOTATED_CDS"/>
    <property type="molecule type" value="Genomic_DNA"/>
</dbReference>
<evidence type="ECO:0000256" key="4">
    <source>
        <dbReference type="ARBA" id="ARBA00022833"/>
    </source>
</evidence>
<dbReference type="CTD" id="8230808"/>
<evidence type="ECO:0000256" key="3">
    <source>
        <dbReference type="ARBA" id="ARBA00022771"/>
    </source>
</evidence>
<dbReference type="HOGENOM" id="CLU_644526_0_0_1"/>
<dbReference type="PANTHER" id="PTHR24379:SF121">
    <property type="entry name" value="C2H2-TYPE DOMAIN-CONTAINING PROTEIN"/>
    <property type="match status" value="1"/>
</dbReference>
<dbReference type="PROSITE" id="PS50157">
    <property type="entry name" value="ZINC_FINGER_C2H2_2"/>
    <property type="match status" value="4"/>
</dbReference>
<dbReference type="Gene3D" id="3.30.160.60">
    <property type="entry name" value="Classic Zinc Finger"/>
    <property type="match status" value="4"/>
</dbReference>
<dbReference type="Pfam" id="PF00096">
    <property type="entry name" value="zf-C2H2"/>
    <property type="match status" value="2"/>
</dbReference>
<proteinExistence type="predicted"/>
<dbReference type="EMBL" id="DS235222">
    <property type="protein sequence ID" value="EEB13535.1"/>
    <property type="molecule type" value="Genomic_DNA"/>
</dbReference>
<evidence type="ECO:0000256" key="5">
    <source>
        <dbReference type="PROSITE-ProRule" id="PRU00042"/>
    </source>
</evidence>
<dbReference type="OMA" id="NFATERT"/>
<dbReference type="PROSITE" id="PS00028">
    <property type="entry name" value="ZINC_FINGER_C2H2_1"/>
    <property type="match status" value="4"/>
</dbReference>
<dbReference type="OrthoDB" id="10260596at2759"/>
<name>E0VJH9_PEDHC</name>
<keyword evidence="2" id="KW-0677">Repeat</keyword>
<dbReference type="PANTHER" id="PTHR24379">
    <property type="entry name" value="KRAB AND ZINC FINGER DOMAIN-CONTAINING"/>
    <property type="match status" value="1"/>
</dbReference>
<dbReference type="AlphaFoldDB" id="E0VJH9"/>
<dbReference type="SMART" id="SM00355">
    <property type="entry name" value="ZnF_C2H2"/>
    <property type="match status" value="8"/>
</dbReference>
<reference evidence="7" key="1">
    <citation type="submission" date="2007-04" db="EMBL/GenBank/DDBJ databases">
        <title>Annotation of Pediculus humanus corporis strain USDA.</title>
        <authorList>
            <person name="Kirkness E."/>
            <person name="Hannick L."/>
            <person name="Hass B."/>
            <person name="Bruggner R."/>
            <person name="Lawson D."/>
            <person name="Bidwell S."/>
            <person name="Joardar V."/>
            <person name="Caler E."/>
            <person name="Walenz B."/>
            <person name="Inman J."/>
            <person name="Schobel S."/>
            <person name="Galinsky K."/>
            <person name="Amedeo P."/>
            <person name="Strausberg R."/>
        </authorList>
    </citation>
    <scope>NUCLEOTIDE SEQUENCE</scope>
    <source>
        <strain evidence="7">USDA</strain>
    </source>
</reference>
<feature type="domain" description="C2H2-type" evidence="6">
    <location>
        <begin position="159"/>
        <end position="181"/>
    </location>
</feature>
<dbReference type="eggNOG" id="KOG3608">
    <property type="taxonomic scope" value="Eukaryota"/>
</dbReference>
<keyword evidence="3 5" id="KW-0863">Zinc-finger</keyword>
<evidence type="ECO:0000259" key="6">
    <source>
        <dbReference type="PROSITE" id="PS50157"/>
    </source>
</evidence>
<organism>
    <name type="scientific">Pediculus humanus subsp. corporis</name>
    <name type="common">Body louse</name>
    <dbReference type="NCBI Taxonomy" id="121224"/>
    <lineage>
        <taxon>Eukaryota</taxon>
        <taxon>Metazoa</taxon>
        <taxon>Ecdysozoa</taxon>
        <taxon>Arthropoda</taxon>
        <taxon>Hexapoda</taxon>
        <taxon>Insecta</taxon>
        <taxon>Pterygota</taxon>
        <taxon>Neoptera</taxon>
        <taxon>Paraneoptera</taxon>
        <taxon>Psocodea</taxon>
        <taxon>Troctomorpha</taxon>
        <taxon>Phthiraptera</taxon>
        <taxon>Anoplura</taxon>
        <taxon>Pediculidae</taxon>
        <taxon>Pediculus</taxon>
    </lineage>
</organism>
<dbReference type="Pfam" id="PF13894">
    <property type="entry name" value="zf-C2H2_4"/>
    <property type="match status" value="1"/>
</dbReference>
<keyword evidence="1" id="KW-0479">Metal-binding</keyword>
<feature type="domain" description="C2H2-type" evidence="6">
    <location>
        <begin position="185"/>
        <end position="213"/>
    </location>
</feature>
<reference evidence="8" key="3">
    <citation type="submission" date="2021-02" db="UniProtKB">
        <authorList>
            <consortium name="EnsemblMetazoa"/>
        </authorList>
    </citation>
    <scope>IDENTIFICATION</scope>
    <source>
        <strain evidence="8">USDA</strain>
    </source>
</reference>
<sequence length="426" mass="50612">MNKCNKFRDSLLLSVGFVWIRCKRLENNTIGSSIMKELNLPQCTLDYAGRNLLPVMAIESKCEWNDCTHESNNFQNFLNHVQCHVHVLPMRGSSKSKKIVCEWRDCNKIFNDCHKLREHVRTHTQEKLVGCPVCGTQFSNKTKFYDHCKRQMINNEKKFKCSHCRKNFATERTLRDHIRLHINLFKCPMCDMTCPFQSTLALHIRYRHLDLKPFLCNFCEHRSKTQRDLENHQLTHCSENFWVCEQEDCDYSCRSKSVLKEHYAKNHSKNDIFLYHCHICSNKYKRGSHLTVHLKKEHSYRWASGHSRFKFYIRGDDGIYRLQTVRYESIEVTKEMMKIKNSKLESLPRKKYTCIFETPVSLIVKEDEDNNKLETTSQLSNTKTITNFTRFDEEVNDFCKFENSLKNCLELTDSPVRQIKNNKEKN</sequence>
<dbReference type="VEuPathDB" id="VectorBase:PHUM245400"/>
<protein>
    <submittedName>
        <fullName evidence="7">Predicted protein</fullName>
    </submittedName>
</protein>
<keyword evidence="4" id="KW-0862">Zinc</keyword>
<dbReference type="InterPro" id="IPR013087">
    <property type="entry name" value="Znf_C2H2_type"/>
</dbReference>
<reference evidence="7" key="2">
    <citation type="submission" date="2007-04" db="EMBL/GenBank/DDBJ databases">
        <title>The genome of the human body louse.</title>
        <authorList>
            <consortium name="The Human Body Louse Genome Consortium"/>
            <person name="Kirkness E."/>
            <person name="Walenz B."/>
            <person name="Hass B."/>
            <person name="Bruggner R."/>
            <person name="Strausberg R."/>
        </authorList>
    </citation>
    <scope>NUCLEOTIDE SEQUENCE</scope>
    <source>
        <strain evidence="7">USDA</strain>
    </source>
</reference>
<evidence type="ECO:0000313" key="9">
    <source>
        <dbReference type="Proteomes" id="UP000009046"/>
    </source>
</evidence>
<keyword evidence="9" id="KW-1185">Reference proteome</keyword>
<gene>
    <name evidence="8" type="primary">8230808</name>
    <name evidence="7" type="ORF">Phum_PHUM245400</name>
</gene>
<dbReference type="Proteomes" id="UP000009046">
    <property type="component" value="Unassembled WGS sequence"/>
</dbReference>